<protein>
    <submittedName>
        <fullName evidence="1">Uncharacterized protein</fullName>
    </submittedName>
</protein>
<gene>
    <name evidence="1" type="ORF">P5G51_002495</name>
</gene>
<dbReference type="RefSeq" id="WP_306067954.1">
    <property type="nucleotide sequence ID" value="NZ_JAROCA020000001.1"/>
</dbReference>
<dbReference type="Proteomes" id="UP001228376">
    <property type="component" value="Unassembled WGS sequence"/>
</dbReference>
<keyword evidence="2" id="KW-1185">Reference proteome</keyword>
<evidence type="ECO:0000313" key="2">
    <source>
        <dbReference type="Proteomes" id="UP001228376"/>
    </source>
</evidence>
<proteinExistence type="predicted"/>
<comment type="caution">
    <text evidence="1">The sequence shown here is derived from an EMBL/GenBank/DDBJ whole genome shotgun (WGS) entry which is preliminary data.</text>
</comment>
<organism evidence="1 2">
    <name type="scientific">Tigheibacillus jepli</name>
    <dbReference type="NCBI Taxonomy" id="3035914"/>
    <lineage>
        <taxon>Bacteria</taxon>
        <taxon>Bacillati</taxon>
        <taxon>Bacillota</taxon>
        <taxon>Bacilli</taxon>
        <taxon>Bacillales</taxon>
        <taxon>Bacillaceae</taxon>
        <taxon>Tigheibacillus</taxon>
    </lineage>
</organism>
<accession>A0ABU5CDL6</accession>
<dbReference type="EMBL" id="JAROCA020000001">
    <property type="protein sequence ID" value="MDY0404434.1"/>
    <property type="molecule type" value="Genomic_DNA"/>
</dbReference>
<name>A0ABU5CDL6_9BACI</name>
<evidence type="ECO:0000313" key="1">
    <source>
        <dbReference type="EMBL" id="MDY0404434.1"/>
    </source>
</evidence>
<reference evidence="1 2" key="1">
    <citation type="submission" date="2023-10" db="EMBL/GenBank/DDBJ databases">
        <title>179-bfca-hs.</title>
        <authorList>
            <person name="Miliotis G."/>
            <person name="Sengupta P."/>
            <person name="Hameed A."/>
            <person name="Chuvochina M."/>
            <person name="Mcdonagh F."/>
            <person name="Simpson A.C."/>
            <person name="Singh N.K."/>
            <person name="Rekha P.D."/>
            <person name="Raman K."/>
            <person name="Hugenholtz P."/>
            <person name="Venkateswaran K."/>
        </authorList>
    </citation>
    <scope>NUCLEOTIDE SEQUENCE [LARGE SCALE GENOMIC DNA]</scope>
    <source>
        <strain evidence="1 2">179-BFC-A-HS</strain>
    </source>
</reference>
<sequence>MGKKTKRIVIAFGLGFAVIVLILAAATWRYPFSGISFHQSITYKPDKDFINTYLQDIKSFKQFYDKQDKRDDVTTDRLQYVLETYEKPWLTSSKPMNITRDKLDMIDMQLRQTSHSLIELGFTQNYHDEARKYLKLMLMDFLAVQDQVEHLKHATNDSRKVLKLQMRNLQMTMASNFDHMVTFYKLYKNAK</sequence>